<evidence type="ECO:0000313" key="2">
    <source>
        <dbReference type="Proteomes" id="UP000325672"/>
    </source>
</evidence>
<proteinExistence type="predicted"/>
<accession>A0A5N6T815</accession>
<reference evidence="1 2" key="1">
    <citation type="submission" date="2019-04" db="EMBL/GenBank/DDBJ databases">
        <title>Friends and foes A comparative genomics study of 23 Aspergillus species from section Flavi.</title>
        <authorList>
            <consortium name="DOE Joint Genome Institute"/>
            <person name="Kjaerbolling I."/>
            <person name="Vesth T."/>
            <person name="Frisvad J.C."/>
            <person name="Nybo J.L."/>
            <person name="Theobald S."/>
            <person name="Kildgaard S."/>
            <person name="Isbrandt T."/>
            <person name="Kuo A."/>
            <person name="Sato A."/>
            <person name="Lyhne E.K."/>
            <person name="Kogle M.E."/>
            <person name="Wiebenga A."/>
            <person name="Kun R.S."/>
            <person name="Lubbers R.J."/>
            <person name="Makela M.R."/>
            <person name="Barry K."/>
            <person name="Chovatia M."/>
            <person name="Clum A."/>
            <person name="Daum C."/>
            <person name="Haridas S."/>
            <person name="He G."/>
            <person name="LaButti K."/>
            <person name="Lipzen A."/>
            <person name="Mondo S."/>
            <person name="Riley R."/>
            <person name="Salamov A."/>
            <person name="Simmons B.A."/>
            <person name="Magnuson J.K."/>
            <person name="Henrissat B."/>
            <person name="Mortensen U.H."/>
            <person name="Larsen T.O."/>
            <person name="Devries R.P."/>
            <person name="Grigoriev I.V."/>
            <person name="Machida M."/>
            <person name="Baker S.E."/>
            <person name="Andersen M.R."/>
        </authorList>
    </citation>
    <scope>NUCLEOTIDE SEQUENCE [LARGE SCALE GENOMIC DNA]</scope>
    <source>
        <strain evidence="1 2">CBS 117625</strain>
    </source>
</reference>
<keyword evidence="2" id="KW-1185">Reference proteome</keyword>
<name>A0A5N6T815_ASPPS</name>
<dbReference type="AlphaFoldDB" id="A0A5N6T815"/>
<dbReference type="OrthoDB" id="416786at2759"/>
<dbReference type="EMBL" id="ML743554">
    <property type="protein sequence ID" value="KAE8142495.1"/>
    <property type="molecule type" value="Genomic_DNA"/>
</dbReference>
<dbReference type="Proteomes" id="UP000325672">
    <property type="component" value="Unassembled WGS sequence"/>
</dbReference>
<organism evidence="1 2">
    <name type="scientific">Aspergillus pseudotamarii</name>
    <dbReference type="NCBI Taxonomy" id="132259"/>
    <lineage>
        <taxon>Eukaryota</taxon>
        <taxon>Fungi</taxon>
        <taxon>Dikarya</taxon>
        <taxon>Ascomycota</taxon>
        <taxon>Pezizomycotina</taxon>
        <taxon>Eurotiomycetes</taxon>
        <taxon>Eurotiomycetidae</taxon>
        <taxon>Eurotiales</taxon>
        <taxon>Aspergillaceae</taxon>
        <taxon>Aspergillus</taxon>
        <taxon>Aspergillus subgen. Circumdati</taxon>
    </lineage>
</organism>
<sequence length="110" mass="12807">MYDQRLQDGSRNACNLRAVLKSDLKANLPFTTALNFQRRPSDMQTDIVRVDDRLELSRDPWHFDLLVRVIHIMDDNMVRPPVEFDARLFDGKSDEMGADVFRRKVQVAVS</sequence>
<dbReference type="GeneID" id="43642834"/>
<evidence type="ECO:0000313" key="1">
    <source>
        <dbReference type="EMBL" id="KAE8142495.1"/>
    </source>
</evidence>
<protein>
    <submittedName>
        <fullName evidence="1">Uncharacterized protein</fullName>
    </submittedName>
</protein>
<dbReference type="RefSeq" id="XP_031918558.1">
    <property type="nucleotide sequence ID" value="XM_032058624.1"/>
</dbReference>
<gene>
    <name evidence="1" type="ORF">BDV38DRAFT_278023</name>
</gene>